<evidence type="ECO:0000256" key="7">
    <source>
        <dbReference type="ARBA" id="ARBA00023098"/>
    </source>
</evidence>
<dbReference type="PRINTS" id="PR00081">
    <property type="entry name" value="GDHRDH"/>
</dbReference>
<name>A0A0N5AL76_9BILA</name>
<keyword evidence="11" id="KW-1185">Reference proteome</keyword>
<protein>
    <submittedName>
        <fullName evidence="12">Estradiol 17-beta-dehydrogenase 12</fullName>
    </submittedName>
</protein>
<organism evidence="11 12">
    <name type="scientific">Syphacia muris</name>
    <dbReference type="NCBI Taxonomy" id="451379"/>
    <lineage>
        <taxon>Eukaryota</taxon>
        <taxon>Metazoa</taxon>
        <taxon>Ecdysozoa</taxon>
        <taxon>Nematoda</taxon>
        <taxon>Chromadorea</taxon>
        <taxon>Rhabditida</taxon>
        <taxon>Spirurina</taxon>
        <taxon>Oxyuridomorpha</taxon>
        <taxon>Oxyuroidea</taxon>
        <taxon>Oxyuridae</taxon>
        <taxon>Syphacia</taxon>
    </lineage>
</organism>
<evidence type="ECO:0000256" key="10">
    <source>
        <dbReference type="SAM" id="Phobius"/>
    </source>
</evidence>
<reference evidence="12" key="1">
    <citation type="submission" date="2017-02" db="UniProtKB">
        <authorList>
            <consortium name="WormBaseParasite"/>
        </authorList>
    </citation>
    <scope>IDENTIFICATION</scope>
</reference>
<evidence type="ECO:0000256" key="3">
    <source>
        <dbReference type="ARBA" id="ARBA00022832"/>
    </source>
</evidence>
<dbReference type="Proteomes" id="UP000046393">
    <property type="component" value="Unplaced"/>
</dbReference>
<evidence type="ECO:0000256" key="5">
    <source>
        <dbReference type="ARBA" id="ARBA00022955"/>
    </source>
</evidence>
<dbReference type="CDD" id="cd05356">
    <property type="entry name" value="17beta-HSD1_like_SDR_c"/>
    <property type="match status" value="1"/>
</dbReference>
<keyword evidence="10" id="KW-0812">Transmembrane</keyword>
<dbReference type="Gene3D" id="3.40.50.720">
    <property type="entry name" value="NAD(P)-binding Rossmann-like Domain"/>
    <property type="match status" value="1"/>
</dbReference>
<keyword evidence="3" id="KW-0276">Fatty acid metabolism</keyword>
<dbReference type="PANTHER" id="PTHR43086:SF2">
    <property type="entry name" value="HYDROXYSTEROID DEHYDROGENASE-LIKE PROTEIN 1"/>
    <property type="match status" value="1"/>
</dbReference>
<evidence type="ECO:0000256" key="9">
    <source>
        <dbReference type="ARBA" id="ARBA00038261"/>
    </source>
</evidence>
<keyword evidence="4" id="KW-0521">NADP</keyword>
<dbReference type="FunFam" id="3.40.50.720:FF:000137">
    <property type="entry name" value="Hydroxysteroid (17-beta) dehydrogenase 3"/>
    <property type="match status" value="1"/>
</dbReference>
<evidence type="ECO:0000256" key="1">
    <source>
        <dbReference type="ARBA" id="ARBA00005194"/>
    </source>
</evidence>
<dbReference type="AlphaFoldDB" id="A0A0N5AL76"/>
<dbReference type="GO" id="GO:0006694">
    <property type="term" value="P:steroid biosynthetic process"/>
    <property type="evidence" value="ECO:0007669"/>
    <property type="project" value="UniProtKB-KW"/>
</dbReference>
<dbReference type="SUPFAM" id="SSF51735">
    <property type="entry name" value="NAD(P)-binding Rossmann-fold domains"/>
    <property type="match status" value="1"/>
</dbReference>
<comment type="pathway">
    <text evidence="1">Lipid metabolism; fatty acid biosynthesis.</text>
</comment>
<evidence type="ECO:0000256" key="8">
    <source>
        <dbReference type="ARBA" id="ARBA00023160"/>
    </source>
</evidence>
<keyword evidence="5" id="KW-0752">Steroid biosynthesis</keyword>
<feature type="transmembrane region" description="Helical" evidence="10">
    <location>
        <begin position="7"/>
        <end position="26"/>
    </location>
</feature>
<dbReference type="PRINTS" id="PR00080">
    <property type="entry name" value="SDRFAMILY"/>
</dbReference>
<dbReference type="GO" id="GO:0016491">
    <property type="term" value="F:oxidoreductase activity"/>
    <property type="evidence" value="ECO:0007669"/>
    <property type="project" value="UniProtKB-KW"/>
</dbReference>
<dbReference type="GO" id="GO:0005783">
    <property type="term" value="C:endoplasmic reticulum"/>
    <property type="evidence" value="ECO:0007669"/>
    <property type="project" value="TreeGrafter"/>
</dbReference>
<dbReference type="Pfam" id="PF00106">
    <property type="entry name" value="adh_short"/>
    <property type="match status" value="1"/>
</dbReference>
<dbReference type="PIRSF" id="PIRSF000126">
    <property type="entry name" value="11-beta-HSD1"/>
    <property type="match status" value="1"/>
</dbReference>
<keyword evidence="10" id="KW-1133">Transmembrane helix</keyword>
<dbReference type="WBParaSite" id="SMUV_0000527801-mRNA-1">
    <property type="protein sequence ID" value="SMUV_0000527801-mRNA-1"/>
    <property type="gene ID" value="SMUV_0000527801"/>
</dbReference>
<dbReference type="GO" id="GO:0030497">
    <property type="term" value="P:fatty acid elongation"/>
    <property type="evidence" value="ECO:0007669"/>
    <property type="project" value="TreeGrafter"/>
</dbReference>
<evidence type="ECO:0000313" key="12">
    <source>
        <dbReference type="WBParaSite" id="SMUV_0000527801-mRNA-1"/>
    </source>
</evidence>
<dbReference type="InterPro" id="IPR036291">
    <property type="entry name" value="NAD(P)-bd_dom_sf"/>
</dbReference>
<evidence type="ECO:0000256" key="6">
    <source>
        <dbReference type="ARBA" id="ARBA00023002"/>
    </source>
</evidence>
<comment type="similarity">
    <text evidence="9">Belongs to the short-chain dehydrogenases/reductases (SDR) family. 17-beta-HSD 3 subfamily.</text>
</comment>
<keyword evidence="6" id="KW-0560">Oxidoreductase</keyword>
<keyword evidence="8" id="KW-0275">Fatty acid biosynthesis</keyword>
<evidence type="ECO:0000313" key="11">
    <source>
        <dbReference type="Proteomes" id="UP000046393"/>
    </source>
</evidence>
<proteinExistence type="inferred from homology"/>
<keyword evidence="10" id="KW-0472">Membrane</keyword>
<sequence>MSLGWCNCAFTFIGYVVVIWLLLVWLKKTYNVIYPYFIAKPLYLLSLAGGKWAVITGSTDGIGKAYAFELARRGFKILLISRSQQKLDDVKKAIEEETKVEVRTIAFDFFCSDVELYQEKIISKITELDVGVLVNNVGVAYEYPDALHMVQGGIKHLAMVNVVNTLPTTLLSTAVLPQMVERNSGIIVNVASGASFHKMCMWGAYSASKKYVAWLTGIMQKEYARTNIVIQLVCPLLVATKMARVKNTSFFIPSAEDYVKSAVNTIGIQSETNGYFSHQIQVIISI</sequence>
<evidence type="ECO:0000256" key="4">
    <source>
        <dbReference type="ARBA" id="ARBA00022857"/>
    </source>
</evidence>
<keyword evidence="7" id="KW-0443">Lipid metabolism</keyword>
<keyword evidence="2" id="KW-0444">Lipid biosynthesis</keyword>
<dbReference type="PROSITE" id="PS00061">
    <property type="entry name" value="ADH_SHORT"/>
    <property type="match status" value="1"/>
</dbReference>
<dbReference type="STRING" id="451379.A0A0N5AL76"/>
<dbReference type="PANTHER" id="PTHR43086">
    <property type="entry name" value="VERY-LONG-CHAIN 3-OXOOACYL-COA REDUCTASE"/>
    <property type="match status" value="1"/>
</dbReference>
<dbReference type="InterPro" id="IPR020904">
    <property type="entry name" value="Sc_DH/Rdtase_CS"/>
</dbReference>
<evidence type="ECO:0000256" key="2">
    <source>
        <dbReference type="ARBA" id="ARBA00022516"/>
    </source>
</evidence>
<dbReference type="InterPro" id="IPR002347">
    <property type="entry name" value="SDR_fam"/>
</dbReference>
<accession>A0A0N5AL76</accession>